<organism evidence="1 2">
    <name type="scientific">Synchytrium endobioticum</name>
    <dbReference type="NCBI Taxonomy" id="286115"/>
    <lineage>
        <taxon>Eukaryota</taxon>
        <taxon>Fungi</taxon>
        <taxon>Fungi incertae sedis</taxon>
        <taxon>Chytridiomycota</taxon>
        <taxon>Chytridiomycota incertae sedis</taxon>
        <taxon>Chytridiomycetes</taxon>
        <taxon>Synchytriales</taxon>
        <taxon>Synchytriaceae</taxon>
        <taxon>Synchytrium</taxon>
    </lineage>
</organism>
<proteinExistence type="predicted"/>
<evidence type="ECO:0000313" key="2">
    <source>
        <dbReference type="Proteomes" id="UP000317494"/>
    </source>
</evidence>
<dbReference type="EMBL" id="QEAN01000530">
    <property type="protein sequence ID" value="TPX33545.1"/>
    <property type="molecule type" value="Genomic_DNA"/>
</dbReference>
<sequence length="29" mass="3439">MEALGRVDPTLFMCIHKEMEDIQTCEIER</sequence>
<keyword evidence="2" id="KW-1185">Reference proteome</keyword>
<evidence type="ECO:0000313" key="1">
    <source>
        <dbReference type="EMBL" id="TPX33545.1"/>
    </source>
</evidence>
<reference evidence="1 2" key="1">
    <citation type="journal article" date="2019" name="Sci. Rep.">
        <title>Comparative genomics of chytrid fungi reveal insights into the obligate biotrophic and pathogenic lifestyle of Synchytrium endobioticum.</title>
        <authorList>
            <person name="van de Vossenberg B.T.L.H."/>
            <person name="Warris S."/>
            <person name="Nguyen H.D.T."/>
            <person name="van Gent-Pelzer M.P.E."/>
            <person name="Joly D.L."/>
            <person name="van de Geest H.C."/>
            <person name="Bonants P.J.M."/>
            <person name="Smith D.S."/>
            <person name="Levesque C.A."/>
            <person name="van der Lee T.A.J."/>
        </authorList>
    </citation>
    <scope>NUCLEOTIDE SEQUENCE [LARGE SCALE GENOMIC DNA]</scope>
    <source>
        <strain evidence="1 2">MB42</strain>
    </source>
</reference>
<feature type="non-terminal residue" evidence="1">
    <location>
        <position position="29"/>
    </location>
</feature>
<name>A0A507C7S7_9FUNG</name>
<dbReference type="VEuPathDB" id="FungiDB:SeMB42_g07454"/>
<dbReference type="AlphaFoldDB" id="A0A507C7S7"/>
<dbReference type="Proteomes" id="UP000317494">
    <property type="component" value="Unassembled WGS sequence"/>
</dbReference>
<protein>
    <submittedName>
        <fullName evidence="1">Uncharacterized protein</fullName>
    </submittedName>
</protein>
<gene>
    <name evidence="1" type="ORF">SeMB42_g07454</name>
</gene>
<comment type="caution">
    <text evidence="1">The sequence shown here is derived from an EMBL/GenBank/DDBJ whole genome shotgun (WGS) entry which is preliminary data.</text>
</comment>
<accession>A0A507C7S7</accession>